<accession>A0ABQ2I430</accession>
<feature type="compositionally biased region" description="Polar residues" evidence="1">
    <location>
        <begin position="80"/>
        <end position="97"/>
    </location>
</feature>
<gene>
    <name evidence="3" type="ORF">GCM10010967_33560</name>
</gene>
<name>A0ABQ2I430_9BACT</name>
<comment type="caution">
    <text evidence="3">The sequence shown here is derived from an EMBL/GenBank/DDBJ whole genome shotgun (WGS) entry which is preliminary data.</text>
</comment>
<dbReference type="Proteomes" id="UP000632339">
    <property type="component" value="Unassembled WGS sequence"/>
</dbReference>
<sequence length="110" mass="11895">MRSYLIIAFLACTGLAAQAQTRYKTDEPIISQIKNGTAPGFLFSKEAPARKETVTRPANQGSLGQQIRGNTVPGMVYQKAETNVQPVSQPNTQTKPDTSAIDKTGLKKTL</sequence>
<reference evidence="4" key="1">
    <citation type="journal article" date="2019" name="Int. J. Syst. Evol. Microbiol.">
        <title>The Global Catalogue of Microorganisms (GCM) 10K type strain sequencing project: providing services to taxonomists for standard genome sequencing and annotation.</title>
        <authorList>
            <consortium name="The Broad Institute Genomics Platform"/>
            <consortium name="The Broad Institute Genome Sequencing Center for Infectious Disease"/>
            <person name="Wu L."/>
            <person name="Ma J."/>
        </authorList>
    </citation>
    <scope>NUCLEOTIDE SEQUENCE [LARGE SCALE GENOMIC DNA]</scope>
    <source>
        <strain evidence="4">CGMCC 1.6375</strain>
    </source>
</reference>
<evidence type="ECO:0000256" key="2">
    <source>
        <dbReference type="SAM" id="SignalP"/>
    </source>
</evidence>
<dbReference type="EMBL" id="BMLI01000001">
    <property type="protein sequence ID" value="GGM97025.1"/>
    <property type="molecule type" value="Genomic_DNA"/>
</dbReference>
<feature type="chain" id="PRO_5047281565" evidence="2">
    <location>
        <begin position="20"/>
        <end position="110"/>
    </location>
</feature>
<dbReference type="RefSeq" id="WP_019942672.1">
    <property type="nucleotide sequence ID" value="NZ_BMLI01000001.1"/>
</dbReference>
<evidence type="ECO:0000256" key="1">
    <source>
        <dbReference type="SAM" id="MobiDB-lite"/>
    </source>
</evidence>
<feature type="region of interest" description="Disordered" evidence="1">
    <location>
        <begin position="79"/>
        <end position="110"/>
    </location>
</feature>
<protein>
    <submittedName>
        <fullName evidence="3">Uncharacterized protein</fullName>
    </submittedName>
</protein>
<evidence type="ECO:0000313" key="3">
    <source>
        <dbReference type="EMBL" id="GGM97025.1"/>
    </source>
</evidence>
<keyword evidence="2" id="KW-0732">Signal</keyword>
<proteinExistence type="predicted"/>
<organism evidence="3 4">
    <name type="scientific">Dyadobacter beijingensis</name>
    <dbReference type="NCBI Taxonomy" id="365489"/>
    <lineage>
        <taxon>Bacteria</taxon>
        <taxon>Pseudomonadati</taxon>
        <taxon>Bacteroidota</taxon>
        <taxon>Cytophagia</taxon>
        <taxon>Cytophagales</taxon>
        <taxon>Spirosomataceae</taxon>
        <taxon>Dyadobacter</taxon>
    </lineage>
</organism>
<feature type="signal peptide" evidence="2">
    <location>
        <begin position="1"/>
        <end position="19"/>
    </location>
</feature>
<evidence type="ECO:0000313" key="4">
    <source>
        <dbReference type="Proteomes" id="UP000632339"/>
    </source>
</evidence>
<keyword evidence="4" id="KW-1185">Reference proteome</keyword>